<proteinExistence type="predicted"/>
<dbReference type="AlphaFoldDB" id="A0A6A5VBZ2"/>
<dbReference type="Proteomes" id="UP000800036">
    <property type="component" value="Unassembled WGS sequence"/>
</dbReference>
<reference evidence="1" key="1">
    <citation type="journal article" date="2020" name="Stud. Mycol.">
        <title>101 Dothideomycetes genomes: a test case for predicting lifestyles and emergence of pathogens.</title>
        <authorList>
            <person name="Haridas S."/>
            <person name="Albert R."/>
            <person name="Binder M."/>
            <person name="Bloem J."/>
            <person name="Labutti K."/>
            <person name="Salamov A."/>
            <person name="Andreopoulos B."/>
            <person name="Baker S."/>
            <person name="Barry K."/>
            <person name="Bills G."/>
            <person name="Bluhm B."/>
            <person name="Cannon C."/>
            <person name="Castanera R."/>
            <person name="Culley D."/>
            <person name="Daum C."/>
            <person name="Ezra D."/>
            <person name="Gonzalez J."/>
            <person name="Henrissat B."/>
            <person name="Kuo A."/>
            <person name="Liang C."/>
            <person name="Lipzen A."/>
            <person name="Lutzoni F."/>
            <person name="Magnuson J."/>
            <person name="Mondo S."/>
            <person name="Nolan M."/>
            <person name="Ohm R."/>
            <person name="Pangilinan J."/>
            <person name="Park H.-J."/>
            <person name="Ramirez L."/>
            <person name="Alfaro M."/>
            <person name="Sun H."/>
            <person name="Tritt A."/>
            <person name="Yoshinaga Y."/>
            <person name="Zwiers L.-H."/>
            <person name="Turgeon B."/>
            <person name="Goodwin S."/>
            <person name="Spatafora J."/>
            <person name="Crous P."/>
            <person name="Grigoriev I."/>
        </authorList>
    </citation>
    <scope>NUCLEOTIDE SEQUENCE</scope>
    <source>
        <strain evidence="1">CBS 107.79</strain>
    </source>
</reference>
<name>A0A6A5VBZ2_9PLEO</name>
<protein>
    <submittedName>
        <fullName evidence="1">Uncharacterized protein</fullName>
    </submittedName>
</protein>
<organism evidence="1 2">
    <name type="scientific">Bimuria novae-zelandiae CBS 107.79</name>
    <dbReference type="NCBI Taxonomy" id="1447943"/>
    <lineage>
        <taxon>Eukaryota</taxon>
        <taxon>Fungi</taxon>
        <taxon>Dikarya</taxon>
        <taxon>Ascomycota</taxon>
        <taxon>Pezizomycotina</taxon>
        <taxon>Dothideomycetes</taxon>
        <taxon>Pleosporomycetidae</taxon>
        <taxon>Pleosporales</taxon>
        <taxon>Massarineae</taxon>
        <taxon>Didymosphaeriaceae</taxon>
        <taxon>Bimuria</taxon>
    </lineage>
</organism>
<sequence>MKTSALLERQCRDNINALWQVKIPNLPALKEHLPGAILVAFDSSGCSFDSEGHASTNKISELGFTVLCTDIATSKLGYTGKEFGEDNDTRQLAIQLQKKPKVERTTGRIVLAQLAEVEGLVLAGLVQAVPFSLPGPRGPRIPRFSAYQSLPKPDREKSPFVLRITPSDDRKFPPRSLRQVADAFKHHEGLRAVGLNWQTEHTRQTGVRFWWLSFWTQEALDDFYRRIHGCAFENITLRAILDSNRRAGGAWASSGSMGRLDERATGLEQDGPRYFPQHRDKSLSARCRPRKGNAVSDCTQSLPHRCIPKMY</sequence>
<accession>A0A6A5VBZ2</accession>
<evidence type="ECO:0000313" key="2">
    <source>
        <dbReference type="Proteomes" id="UP000800036"/>
    </source>
</evidence>
<dbReference type="OrthoDB" id="3745471at2759"/>
<evidence type="ECO:0000313" key="1">
    <source>
        <dbReference type="EMBL" id="KAF1974621.1"/>
    </source>
</evidence>
<keyword evidence="2" id="KW-1185">Reference proteome</keyword>
<gene>
    <name evidence="1" type="ORF">BU23DRAFT_598294</name>
</gene>
<dbReference type="EMBL" id="ML976674">
    <property type="protein sequence ID" value="KAF1974621.1"/>
    <property type="molecule type" value="Genomic_DNA"/>
</dbReference>